<feature type="transmembrane region" description="Helical" evidence="7">
    <location>
        <begin position="664"/>
        <end position="692"/>
    </location>
</feature>
<dbReference type="Proteomes" id="UP001164693">
    <property type="component" value="Chromosome"/>
</dbReference>
<feature type="domain" description="SSD" evidence="8">
    <location>
        <begin position="252"/>
        <end position="347"/>
    </location>
</feature>
<evidence type="ECO:0000256" key="3">
    <source>
        <dbReference type="ARBA" id="ARBA00022475"/>
    </source>
</evidence>
<evidence type="ECO:0000256" key="6">
    <source>
        <dbReference type="ARBA" id="ARBA00023136"/>
    </source>
</evidence>
<proteinExistence type="inferred from homology"/>
<evidence type="ECO:0000313" key="10">
    <source>
        <dbReference type="Proteomes" id="UP001164693"/>
    </source>
</evidence>
<feature type="transmembrane region" description="Helical" evidence="7">
    <location>
        <begin position="325"/>
        <end position="354"/>
    </location>
</feature>
<dbReference type="PROSITE" id="PS50156">
    <property type="entry name" value="SSD"/>
    <property type="match status" value="2"/>
</dbReference>
<keyword evidence="3" id="KW-1003">Cell membrane</keyword>
<reference evidence="9" key="1">
    <citation type="submission" date="2022-05" db="EMBL/GenBank/DDBJ databases">
        <title>Jatrophihabitans sp. SB3-54 whole genome sequence.</title>
        <authorList>
            <person name="Suh M.K."/>
            <person name="Eom M.K."/>
            <person name="Kim J.S."/>
            <person name="Kim H.S."/>
            <person name="Do H.E."/>
            <person name="Shin Y.K."/>
            <person name="Lee J.-S."/>
        </authorList>
    </citation>
    <scope>NUCLEOTIDE SEQUENCE</scope>
    <source>
        <strain evidence="9">SB3-54</strain>
    </source>
</reference>
<keyword evidence="10" id="KW-1185">Reference proteome</keyword>
<dbReference type="Gene3D" id="1.20.1640.10">
    <property type="entry name" value="Multidrug efflux transporter AcrB transmembrane domain"/>
    <property type="match status" value="2"/>
</dbReference>
<dbReference type="EMBL" id="CP097463">
    <property type="protein sequence ID" value="WAX56611.1"/>
    <property type="molecule type" value="Genomic_DNA"/>
</dbReference>
<gene>
    <name evidence="9" type="ORF">M6B22_19085</name>
</gene>
<feature type="transmembrane region" description="Helical" evidence="7">
    <location>
        <begin position="566"/>
        <end position="583"/>
    </location>
</feature>
<feature type="transmembrane region" description="Helical" evidence="7">
    <location>
        <begin position="22"/>
        <end position="42"/>
    </location>
</feature>
<evidence type="ECO:0000256" key="7">
    <source>
        <dbReference type="SAM" id="Phobius"/>
    </source>
</evidence>
<feature type="transmembrane region" description="Helical" evidence="7">
    <location>
        <begin position="590"/>
        <end position="611"/>
    </location>
</feature>
<feature type="transmembrane region" description="Helical" evidence="7">
    <location>
        <begin position="292"/>
        <end position="313"/>
    </location>
</feature>
<keyword evidence="5 7" id="KW-1133">Transmembrane helix</keyword>
<sequence length="738" mass="76757">MTGAAVTRQADPPRRRSVPRGAWLVAALGVLWFLLGAAGGPYQGKLGDVQKNDNSAYLPGSAESTKVADAVGEFNPVQTIPGFIVYERRGGLTAADKARIAADRTKILAVDGVAADQAGPVVYSSKRPAAYVSAPLIAKQNGKEVDGKKLADVENEVTDIAQANVPDGLQVLPAGPGGLLVAFIDSFNGIDGALLVAAGAVVIVILLVVYRSPVLWFFPLFSAVLALGAAALIIYPLAKHDVITLNGQSQGILSVLVIGAGTDYALLLISRYREELHTHASRVEAMVRAWRGAAPAIGASAATVIIGLLCLTLGELNSDKSLGPVCAIGIACTVAVMLTFLPAFLVLFGRWVFWPRVPHVDNQSDIATHGAWGRFAAALSRHPRRGWVATGVFLLICASGVAGLKTGGLTVTQSFTNKPDAVHGQALFDAAFDSGAGAPAQIVAAADRADAVMAAAAKVPGVDPSAGGVCIATDWAKVAALTKGAGIPAGAQTDRCAPPVAQVSAVGGRILIDANLTSRYDTSAARDTVIALREAVHGIAGANAQVGGQTAINYDTQQASRHDRNLIIPIVLVVILLVLAVVLRAVLAPVLLILTVVLSFSATLGVSAFVFNHVFHFANADPAFPLFAFVFLVALGIDYNIFLMTRVREETLRYGTRMGIQRGLAVTGGVITSAGVVLAATFVVLGVLPLVFLAELGFAVAFGVLLDTILVRSVLVPALSHDIGRRIWWPSRLATGAQ</sequence>
<dbReference type="PANTHER" id="PTHR33406">
    <property type="entry name" value="MEMBRANE PROTEIN MJ1562-RELATED"/>
    <property type="match status" value="1"/>
</dbReference>
<evidence type="ECO:0000256" key="1">
    <source>
        <dbReference type="ARBA" id="ARBA00004651"/>
    </source>
</evidence>
<evidence type="ECO:0000256" key="4">
    <source>
        <dbReference type="ARBA" id="ARBA00022692"/>
    </source>
</evidence>
<feature type="transmembrane region" description="Helical" evidence="7">
    <location>
        <begin position="250"/>
        <end position="272"/>
    </location>
</feature>
<keyword evidence="4 7" id="KW-0812">Transmembrane</keyword>
<feature type="transmembrane region" description="Helical" evidence="7">
    <location>
        <begin position="698"/>
        <end position="719"/>
    </location>
</feature>
<evidence type="ECO:0000259" key="8">
    <source>
        <dbReference type="PROSITE" id="PS50156"/>
    </source>
</evidence>
<feature type="transmembrane region" description="Helical" evidence="7">
    <location>
        <begin position="623"/>
        <end position="643"/>
    </location>
</feature>
<evidence type="ECO:0000256" key="2">
    <source>
        <dbReference type="ARBA" id="ARBA00010157"/>
    </source>
</evidence>
<comment type="subcellular location">
    <subcellularLocation>
        <location evidence="1">Cell membrane</location>
        <topology evidence="1">Multi-pass membrane protein</topology>
    </subcellularLocation>
</comment>
<evidence type="ECO:0000256" key="5">
    <source>
        <dbReference type="ARBA" id="ARBA00022989"/>
    </source>
</evidence>
<evidence type="ECO:0000313" key="9">
    <source>
        <dbReference type="EMBL" id="WAX56611.1"/>
    </source>
</evidence>
<protein>
    <submittedName>
        <fullName evidence="9">MMPL family transporter</fullName>
    </submittedName>
</protein>
<feature type="domain" description="SSD" evidence="8">
    <location>
        <begin position="593"/>
        <end position="721"/>
    </location>
</feature>
<comment type="similarity">
    <text evidence="2">Belongs to the resistance-nodulation-cell division (RND) (TC 2.A.6) family. MmpL subfamily.</text>
</comment>
<keyword evidence="6 7" id="KW-0472">Membrane</keyword>
<dbReference type="Pfam" id="PF03176">
    <property type="entry name" value="MMPL"/>
    <property type="match status" value="2"/>
</dbReference>
<dbReference type="RefSeq" id="WP_269443143.1">
    <property type="nucleotide sequence ID" value="NZ_CP097463.1"/>
</dbReference>
<dbReference type="InterPro" id="IPR050545">
    <property type="entry name" value="Mycobact_MmpL"/>
</dbReference>
<feature type="transmembrane region" description="Helical" evidence="7">
    <location>
        <begin position="216"/>
        <end position="238"/>
    </location>
</feature>
<dbReference type="InterPro" id="IPR000731">
    <property type="entry name" value="SSD"/>
</dbReference>
<dbReference type="SUPFAM" id="SSF82866">
    <property type="entry name" value="Multidrug efflux transporter AcrB transmembrane domain"/>
    <property type="match status" value="2"/>
</dbReference>
<feature type="transmembrane region" description="Helical" evidence="7">
    <location>
        <begin position="192"/>
        <end position="210"/>
    </location>
</feature>
<accession>A0ABY7JZW8</accession>
<organism evidence="9 10">
    <name type="scientific">Jatrophihabitans cynanchi</name>
    <dbReference type="NCBI Taxonomy" id="2944128"/>
    <lineage>
        <taxon>Bacteria</taxon>
        <taxon>Bacillati</taxon>
        <taxon>Actinomycetota</taxon>
        <taxon>Actinomycetes</taxon>
        <taxon>Jatrophihabitantales</taxon>
        <taxon>Jatrophihabitantaceae</taxon>
        <taxon>Jatrophihabitans</taxon>
    </lineage>
</organism>
<name>A0ABY7JZW8_9ACTN</name>
<dbReference type="PANTHER" id="PTHR33406:SF6">
    <property type="entry name" value="MEMBRANE PROTEIN YDGH-RELATED"/>
    <property type="match status" value="1"/>
</dbReference>
<dbReference type="InterPro" id="IPR004869">
    <property type="entry name" value="MMPL_dom"/>
</dbReference>